<evidence type="ECO:0000313" key="9">
    <source>
        <dbReference type="EMBL" id="KEZ49710.1"/>
    </source>
</evidence>
<keyword evidence="7" id="KW-0812">Transmembrane</keyword>
<keyword evidence="5 6" id="KW-0413">Isomerase</keyword>
<dbReference type="InterPro" id="IPR027304">
    <property type="entry name" value="Trigger_fact/SurA_dom_sf"/>
</dbReference>
<feature type="transmembrane region" description="Helical" evidence="7">
    <location>
        <begin position="6"/>
        <end position="25"/>
    </location>
</feature>
<evidence type="ECO:0000313" key="10">
    <source>
        <dbReference type="Proteomes" id="UP000028549"/>
    </source>
</evidence>
<keyword evidence="4 6" id="KW-0697">Rotamase</keyword>
<evidence type="ECO:0000256" key="6">
    <source>
        <dbReference type="PROSITE-ProRule" id="PRU00278"/>
    </source>
</evidence>
<dbReference type="GO" id="GO:0003755">
    <property type="term" value="F:peptidyl-prolyl cis-trans isomerase activity"/>
    <property type="evidence" value="ECO:0007669"/>
    <property type="project" value="UniProtKB-KW"/>
</dbReference>
<evidence type="ECO:0000256" key="4">
    <source>
        <dbReference type="ARBA" id="ARBA00023110"/>
    </source>
</evidence>
<protein>
    <recommendedName>
        <fullName evidence="2">peptidylprolyl isomerase</fullName>
        <ecNumber evidence="2">5.2.1.8</ecNumber>
    </recommendedName>
</protein>
<dbReference type="InterPro" id="IPR023058">
    <property type="entry name" value="PPIase_PpiC_CS"/>
</dbReference>
<keyword evidence="3" id="KW-0732">Signal</keyword>
<dbReference type="Gene3D" id="1.10.4030.10">
    <property type="entry name" value="Porin chaperone SurA, peptide-binding domain"/>
    <property type="match status" value="1"/>
</dbReference>
<dbReference type="PROSITE" id="PS01096">
    <property type="entry name" value="PPIC_PPIASE_1"/>
    <property type="match status" value="1"/>
</dbReference>
<keyword evidence="7" id="KW-1133">Transmembrane helix</keyword>
<dbReference type="Proteomes" id="UP000028549">
    <property type="component" value="Unassembled WGS sequence"/>
</dbReference>
<sequence>MNRKAVWLIIFGLVIINCFTLAYFLTKDDSIAAIGPASNGSSESIASVGDKEITREQWMAELEDRFGRETLEEMINFTVVEELAEKHDIRIPDEELERELTMYKSMYNSLDNEQLSEDGELREQIRYSMLLEELLTKDVEIPEKELKAYYESNQDLYSIKDTYHLFHIVTKTEAEAKKVIEELEGGSSFEALAAEKSIDEFSANEGGDLGYVSSENDYLPVQYIEEAEMLKKDKWSKPIKSENGYSVILLKEKVNGVQYSFEEAKNQIRRQIALEQMESAVSVKPLWEEAGVTWFYGSGTSE</sequence>
<organism evidence="9 10">
    <name type="scientific">Metabacillus indicus</name>
    <name type="common">Bacillus indicus</name>
    <dbReference type="NCBI Taxonomy" id="246786"/>
    <lineage>
        <taxon>Bacteria</taxon>
        <taxon>Bacillati</taxon>
        <taxon>Bacillota</taxon>
        <taxon>Bacilli</taxon>
        <taxon>Bacillales</taxon>
        <taxon>Bacillaceae</taxon>
        <taxon>Metabacillus</taxon>
    </lineage>
</organism>
<evidence type="ECO:0000259" key="8">
    <source>
        <dbReference type="PROSITE" id="PS50198"/>
    </source>
</evidence>
<dbReference type="PANTHER" id="PTHR47245">
    <property type="entry name" value="PEPTIDYLPROLYL ISOMERASE"/>
    <property type="match status" value="1"/>
</dbReference>
<evidence type="ECO:0000256" key="1">
    <source>
        <dbReference type="ARBA" id="ARBA00000971"/>
    </source>
</evidence>
<gene>
    <name evidence="9" type="ORF">GS18_0214885</name>
</gene>
<dbReference type="Pfam" id="PF13145">
    <property type="entry name" value="Rotamase_2"/>
    <property type="match status" value="1"/>
</dbReference>
<dbReference type="OrthoDB" id="2677468at2"/>
<dbReference type="AlphaFoldDB" id="A0A084GQU8"/>
<dbReference type="EMBL" id="JNVC02000009">
    <property type="protein sequence ID" value="KEZ49710.1"/>
    <property type="molecule type" value="Genomic_DNA"/>
</dbReference>
<name>A0A084GQU8_METID</name>
<reference evidence="9 10" key="1">
    <citation type="journal article" date="2005" name="Int. J. Syst. Evol. Microbiol.">
        <title>Bacillus cibi sp. nov., isolated from jeotgal, a traditional Korean fermented seafood.</title>
        <authorList>
            <person name="Yoon J.H."/>
            <person name="Lee C.H."/>
            <person name="Oh T.K."/>
        </authorList>
    </citation>
    <scope>NUCLEOTIDE SEQUENCE [LARGE SCALE GENOMIC DNA]</scope>
    <source>
        <strain evidence="9 10">DSM 16189</strain>
    </source>
</reference>
<comment type="caution">
    <text evidence="9">The sequence shown here is derived from an EMBL/GenBank/DDBJ whole genome shotgun (WGS) entry which is preliminary data.</text>
</comment>
<evidence type="ECO:0000256" key="7">
    <source>
        <dbReference type="SAM" id="Phobius"/>
    </source>
</evidence>
<dbReference type="Gene3D" id="3.10.50.40">
    <property type="match status" value="1"/>
</dbReference>
<dbReference type="SUPFAM" id="SSF109998">
    <property type="entry name" value="Triger factor/SurA peptide-binding domain-like"/>
    <property type="match status" value="1"/>
</dbReference>
<dbReference type="SUPFAM" id="SSF54534">
    <property type="entry name" value="FKBP-like"/>
    <property type="match status" value="1"/>
</dbReference>
<accession>A0A084GQU8</accession>
<dbReference type="RefSeq" id="WP_029566246.1">
    <property type="nucleotide sequence ID" value="NZ_JNVC02000009.1"/>
</dbReference>
<evidence type="ECO:0000256" key="2">
    <source>
        <dbReference type="ARBA" id="ARBA00013194"/>
    </source>
</evidence>
<feature type="domain" description="PpiC" evidence="8">
    <location>
        <begin position="160"/>
        <end position="252"/>
    </location>
</feature>
<dbReference type="InterPro" id="IPR050245">
    <property type="entry name" value="PrsA_foldase"/>
</dbReference>
<comment type="catalytic activity">
    <reaction evidence="1">
        <text>[protein]-peptidylproline (omega=180) = [protein]-peptidylproline (omega=0)</text>
        <dbReference type="Rhea" id="RHEA:16237"/>
        <dbReference type="Rhea" id="RHEA-COMP:10747"/>
        <dbReference type="Rhea" id="RHEA-COMP:10748"/>
        <dbReference type="ChEBI" id="CHEBI:83833"/>
        <dbReference type="ChEBI" id="CHEBI:83834"/>
        <dbReference type="EC" id="5.2.1.8"/>
    </reaction>
</comment>
<evidence type="ECO:0000256" key="5">
    <source>
        <dbReference type="ARBA" id="ARBA00023235"/>
    </source>
</evidence>
<dbReference type="InterPro" id="IPR046357">
    <property type="entry name" value="PPIase_dom_sf"/>
</dbReference>
<dbReference type="PANTHER" id="PTHR47245:SF1">
    <property type="entry name" value="FOLDASE PROTEIN PRSA"/>
    <property type="match status" value="1"/>
</dbReference>
<keyword evidence="7" id="KW-0472">Membrane</keyword>
<evidence type="ECO:0000256" key="3">
    <source>
        <dbReference type="ARBA" id="ARBA00022729"/>
    </source>
</evidence>
<keyword evidence="10" id="KW-1185">Reference proteome</keyword>
<dbReference type="EC" id="5.2.1.8" evidence="2"/>
<dbReference type="InterPro" id="IPR000297">
    <property type="entry name" value="PPIase_PpiC"/>
</dbReference>
<dbReference type="PROSITE" id="PS50198">
    <property type="entry name" value="PPIC_PPIASE_2"/>
    <property type="match status" value="1"/>
</dbReference>
<proteinExistence type="predicted"/>
<dbReference type="STRING" id="246786.GS18_0214885"/>